<evidence type="ECO:0000313" key="1">
    <source>
        <dbReference type="EMBL" id="KAK7881976.1"/>
    </source>
</evidence>
<protein>
    <submittedName>
        <fullName evidence="1">Uncharacterized protein</fullName>
    </submittedName>
</protein>
<accession>A0AAW0MS05</accession>
<gene>
    <name evidence="1" type="ORF">WMY93_028150</name>
</gene>
<dbReference type="Proteomes" id="UP001460270">
    <property type="component" value="Unassembled WGS sequence"/>
</dbReference>
<proteinExistence type="predicted"/>
<reference evidence="2" key="1">
    <citation type="submission" date="2024-04" db="EMBL/GenBank/DDBJ databases">
        <title>Salinicola lusitanus LLJ914,a marine bacterium isolated from the Okinawa Trough.</title>
        <authorList>
            <person name="Li J."/>
        </authorList>
    </citation>
    <scope>NUCLEOTIDE SEQUENCE [LARGE SCALE GENOMIC DNA]</scope>
</reference>
<sequence length="190" mass="20679">MGNWSWEQLVQRYRMEGGVNSGRDASEVKPLIMITNWSWLLERQAAAVGRPAFEVPPPVAGSQGLGMRRRWNYVLPVGKNVLRRHSDGAESGLGLVVLPEVKRDGTAGQAKLLFYVSTVAQGRTQSGFTAKRASVEGNIAARERSRYEQIYEATGSGAGCLRDETGSSARSARPLPPAPDSGPFAFLVYK</sequence>
<comment type="caution">
    <text evidence="1">The sequence shown here is derived from an EMBL/GenBank/DDBJ whole genome shotgun (WGS) entry which is preliminary data.</text>
</comment>
<evidence type="ECO:0000313" key="2">
    <source>
        <dbReference type="Proteomes" id="UP001460270"/>
    </source>
</evidence>
<dbReference type="EMBL" id="JBBPFD010000021">
    <property type="protein sequence ID" value="KAK7881976.1"/>
    <property type="molecule type" value="Genomic_DNA"/>
</dbReference>
<dbReference type="AlphaFoldDB" id="A0AAW0MS05"/>
<organism evidence="1 2">
    <name type="scientific">Mugilogobius chulae</name>
    <name type="common">yellowstripe goby</name>
    <dbReference type="NCBI Taxonomy" id="88201"/>
    <lineage>
        <taxon>Eukaryota</taxon>
        <taxon>Metazoa</taxon>
        <taxon>Chordata</taxon>
        <taxon>Craniata</taxon>
        <taxon>Vertebrata</taxon>
        <taxon>Euteleostomi</taxon>
        <taxon>Actinopterygii</taxon>
        <taxon>Neopterygii</taxon>
        <taxon>Teleostei</taxon>
        <taxon>Neoteleostei</taxon>
        <taxon>Acanthomorphata</taxon>
        <taxon>Gobiaria</taxon>
        <taxon>Gobiiformes</taxon>
        <taxon>Gobioidei</taxon>
        <taxon>Gobiidae</taxon>
        <taxon>Gobionellinae</taxon>
        <taxon>Mugilogobius</taxon>
    </lineage>
</organism>
<name>A0AAW0MS05_9GOBI</name>
<keyword evidence="2" id="KW-1185">Reference proteome</keyword>